<accession>A0A165A8L4</accession>
<dbReference type="GO" id="GO:0005737">
    <property type="term" value="C:cytoplasm"/>
    <property type="evidence" value="ECO:0007669"/>
    <property type="project" value="TreeGrafter"/>
</dbReference>
<sequence>MGNPKSILDAKDVKNPRVFFDIEIDGVHAGRIVIELFADISPKAVEKFWALYDGQNGGPWARYTDYSSTIRDVYFFEAGPNFYLRLSKTWGVVSGKVLDGVDVVKALESVRVIYRYGRKGMVLRTTIEPVIRVTCGQLSDQSLKYHNLKNYGPRYHNLIKGSNVPHEYVYRSGQGKDHKRRSVFGLSCRYSSLGVVDLLNRMLESKAFMAFIFGGEN</sequence>
<dbReference type="EMBL" id="CP093346">
    <property type="protein sequence ID" value="WOG95872.1"/>
    <property type="molecule type" value="Genomic_DNA"/>
</dbReference>
<dbReference type="PANTHER" id="PTHR11071:SF561">
    <property type="entry name" value="PEPTIDYL-PROLYL CIS-TRANS ISOMERASE D-RELATED"/>
    <property type="match status" value="1"/>
</dbReference>
<dbReference type="Gene3D" id="2.40.100.10">
    <property type="entry name" value="Cyclophilin-like"/>
    <property type="match status" value="1"/>
</dbReference>
<dbReference type="GO" id="GO:0003755">
    <property type="term" value="F:peptidyl-prolyl cis-trans isomerase activity"/>
    <property type="evidence" value="ECO:0007669"/>
    <property type="project" value="InterPro"/>
</dbReference>
<dbReference type="Gramene" id="KZM97099">
    <property type="protein sequence ID" value="KZM97099"/>
    <property type="gene ID" value="DCAR_015539"/>
</dbReference>
<dbReference type="GO" id="GO:0006457">
    <property type="term" value="P:protein folding"/>
    <property type="evidence" value="ECO:0007669"/>
    <property type="project" value="TreeGrafter"/>
</dbReference>
<evidence type="ECO:0000256" key="1">
    <source>
        <dbReference type="ARBA" id="ARBA00007365"/>
    </source>
</evidence>
<evidence type="ECO:0000313" key="3">
    <source>
        <dbReference type="Proteomes" id="UP000077755"/>
    </source>
</evidence>
<reference evidence="2" key="1">
    <citation type="journal article" date="2016" name="Nat. Genet.">
        <title>A high-quality carrot genome assembly provides new insights into carotenoid accumulation and asterid genome evolution.</title>
        <authorList>
            <person name="Iorizzo M."/>
            <person name="Ellison S."/>
            <person name="Senalik D."/>
            <person name="Zeng P."/>
            <person name="Satapoomin P."/>
            <person name="Huang J."/>
            <person name="Bowman M."/>
            <person name="Iovene M."/>
            <person name="Sanseverino W."/>
            <person name="Cavagnaro P."/>
            <person name="Yildiz M."/>
            <person name="Macko-Podgorni A."/>
            <person name="Moranska E."/>
            <person name="Grzebelus E."/>
            <person name="Grzebelus D."/>
            <person name="Ashrafi H."/>
            <person name="Zheng Z."/>
            <person name="Cheng S."/>
            <person name="Spooner D."/>
            <person name="Van Deynze A."/>
            <person name="Simon P."/>
        </authorList>
    </citation>
    <scope>NUCLEOTIDE SEQUENCE</scope>
    <source>
        <tissue evidence="2">Leaf</tissue>
    </source>
</reference>
<comment type="similarity">
    <text evidence="1">Belongs to the cyclophilin-type PPIase family.</text>
</comment>
<dbReference type="OrthoDB" id="252722at2759"/>
<dbReference type="Proteomes" id="UP000077755">
    <property type="component" value="Chromosome 4"/>
</dbReference>
<dbReference type="InterPro" id="IPR002130">
    <property type="entry name" value="Cyclophilin-type_PPIase_dom"/>
</dbReference>
<organism evidence="2 3">
    <name type="scientific">Daucus carota subsp. sativus</name>
    <name type="common">Carrot</name>
    <dbReference type="NCBI Taxonomy" id="79200"/>
    <lineage>
        <taxon>Eukaryota</taxon>
        <taxon>Viridiplantae</taxon>
        <taxon>Streptophyta</taxon>
        <taxon>Embryophyta</taxon>
        <taxon>Tracheophyta</taxon>
        <taxon>Spermatophyta</taxon>
        <taxon>Magnoliopsida</taxon>
        <taxon>eudicotyledons</taxon>
        <taxon>Gunneridae</taxon>
        <taxon>Pentapetalae</taxon>
        <taxon>asterids</taxon>
        <taxon>campanulids</taxon>
        <taxon>Apiales</taxon>
        <taxon>Apiaceae</taxon>
        <taxon>Apioideae</taxon>
        <taxon>Scandiceae</taxon>
        <taxon>Daucinae</taxon>
        <taxon>Daucus</taxon>
        <taxon>Daucus sect. Daucus</taxon>
    </lineage>
</organism>
<dbReference type="GO" id="GO:0016018">
    <property type="term" value="F:cyclosporin A binding"/>
    <property type="evidence" value="ECO:0007669"/>
    <property type="project" value="TreeGrafter"/>
</dbReference>
<proteinExistence type="inferred from homology"/>
<evidence type="ECO:0000313" key="2">
    <source>
        <dbReference type="EMBL" id="WOG95872.1"/>
    </source>
</evidence>
<dbReference type="KEGG" id="dcr:108217102"/>
<dbReference type="InterPro" id="IPR029000">
    <property type="entry name" value="Cyclophilin-like_dom_sf"/>
</dbReference>
<dbReference type="PANTHER" id="PTHR11071">
    <property type="entry name" value="PEPTIDYL-PROLYL CIS-TRANS ISOMERASE"/>
    <property type="match status" value="1"/>
</dbReference>
<dbReference type="AlphaFoldDB" id="A0A165A8L4"/>
<keyword evidence="3" id="KW-1185">Reference proteome</keyword>
<protein>
    <submittedName>
        <fullName evidence="2">Uncharacterized protein</fullName>
    </submittedName>
</protein>
<dbReference type="PROSITE" id="PS50072">
    <property type="entry name" value="CSA_PPIASE_2"/>
    <property type="match status" value="1"/>
</dbReference>
<reference evidence="2" key="2">
    <citation type="submission" date="2022-03" db="EMBL/GenBank/DDBJ databases">
        <title>Draft title - Genomic analysis of global carrot germplasm unveils the trajectory of domestication and the origin of high carotenoid orange carrot.</title>
        <authorList>
            <person name="Iorizzo M."/>
            <person name="Ellison S."/>
            <person name="Senalik D."/>
            <person name="Macko-Podgorni A."/>
            <person name="Grzebelus D."/>
            <person name="Bostan H."/>
            <person name="Rolling W."/>
            <person name="Curaba J."/>
            <person name="Simon P."/>
        </authorList>
    </citation>
    <scope>NUCLEOTIDE SEQUENCE</scope>
    <source>
        <tissue evidence="2">Leaf</tissue>
    </source>
</reference>
<gene>
    <name evidence="2" type="ORF">DCAR_0415201</name>
</gene>
<dbReference type="SUPFAM" id="SSF50891">
    <property type="entry name" value="Cyclophilin-like"/>
    <property type="match status" value="1"/>
</dbReference>
<name>A0A165A8L4_DAUCS</name>